<evidence type="ECO:0000313" key="4">
    <source>
        <dbReference type="Proteomes" id="UP000242791"/>
    </source>
</evidence>
<dbReference type="Gene3D" id="2.40.50.40">
    <property type="match status" value="1"/>
</dbReference>
<evidence type="ECO:0000313" key="3">
    <source>
        <dbReference type="EMBL" id="OJD20590.1"/>
    </source>
</evidence>
<proteinExistence type="predicted"/>
<dbReference type="Proteomes" id="UP000242791">
    <property type="component" value="Unassembled WGS sequence"/>
</dbReference>
<name>A0A1J9PWB8_9EURO</name>
<accession>A0A1J9PWB8</accession>
<organism evidence="3 4">
    <name type="scientific">Blastomyces percursus</name>
    <dbReference type="NCBI Taxonomy" id="1658174"/>
    <lineage>
        <taxon>Eukaryota</taxon>
        <taxon>Fungi</taxon>
        <taxon>Dikarya</taxon>
        <taxon>Ascomycota</taxon>
        <taxon>Pezizomycotina</taxon>
        <taxon>Eurotiomycetes</taxon>
        <taxon>Eurotiomycetidae</taxon>
        <taxon>Onygenales</taxon>
        <taxon>Ajellomycetaceae</taxon>
        <taxon>Blastomyces</taxon>
    </lineage>
</organism>
<dbReference type="CDD" id="cd00024">
    <property type="entry name" value="CD_CSD"/>
    <property type="match status" value="1"/>
</dbReference>
<keyword evidence="4" id="KW-1185">Reference proteome</keyword>
<evidence type="ECO:0000256" key="1">
    <source>
        <dbReference type="ARBA" id="ARBA00011353"/>
    </source>
</evidence>
<evidence type="ECO:0000256" key="2">
    <source>
        <dbReference type="SAM" id="MobiDB-lite"/>
    </source>
</evidence>
<evidence type="ECO:0008006" key="5">
    <source>
        <dbReference type="Google" id="ProtNLM"/>
    </source>
</evidence>
<dbReference type="AlphaFoldDB" id="A0A1J9PWB8"/>
<dbReference type="VEuPathDB" id="FungiDB:ACJ73_08075"/>
<comment type="subunit">
    <text evidence="1">Component of the NuA4 histone acetyltransferase complex.</text>
</comment>
<gene>
    <name evidence="3" type="ORF">ACJ73_08075</name>
</gene>
<dbReference type="InterPro" id="IPR016197">
    <property type="entry name" value="Chromo-like_dom_sf"/>
</dbReference>
<feature type="region of interest" description="Disordered" evidence="2">
    <location>
        <begin position="101"/>
        <end position="121"/>
    </location>
</feature>
<sequence>MDEVGTSGRAPHDSISPQPEGRPEVSAGHAGATQEEWLVKKILDSRIRLRNGKPRLEYRVAWRPWQPRSDLIPGCEELVKEFHTEGKDERPSLTTLRGHMRFKQKRRSSRDGGRKILKSIG</sequence>
<dbReference type="SUPFAM" id="SSF54160">
    <property type="entry name" value="Chromo domain-like"/>
    <property type="match status" value="1"/>
</dbReference>
<comment type="caution">
    <text evidence="3">The sequence shown here is derived from an EMBL/GenBank/DDBJ whole genome shotgun (WGS) entry which is preliminary data.</text>
</comment>
<feature type="region of interest" description="Disordered" evidence="2">
    <location>
        <begin position="1"/>
        <end position="33"/>
    </location>
</feature>
<dbReference type="STRING" id="1658174.A0A1J9PWB8"/>
<dbReference type="EMBL" id="LGTZ01001795">
    <property type="protein sequence ID" value="OJD20590.1"/>
    <property type="molecule type" value="Genomic_DNA"/>
</dbReference>
<reference evidence="3 4" key="1">
    <citation type="submission" date="2015-08" db="EMBL/GenBank/DDBJ databases">
        <title>Emmonsia species relationships and genome sequence.</title>
        <authorList>
            <person name="Cuomo C.A."/>
            <person name="Schwartz I.S."/>
            <person name="Kenyon C."/>
            <person name="De Hoog G.S."/>
            <person name="Govender N.P."/>
            <person name="Botha A."/>
            <person name="Moreno L."/>
            <person name="De Vries M."/>
            <person name="Munoz J.F."/>
            <person name="Stielow J.B."/>
        </authorList>
    </citation>
    <scope>NUCLEOTIDE SEQUENCE [LARGE SCALE GENOMIC DNA]</scope>
    <source>
        <strain evidence="3 4">EI222</strain>
    </source>
</reference>
<protein>
    <recommendedName>
        <fullName evidence="5">Chromo domain-containing protein</fullName>
    </recommendedName>
</protein>
<dbReference type="OrthoDB" id="4187800at2759"/>